<dbReference type="Gene3D" id="3.40.250.10">
    <property type="entry name" value="Rhodanese-like domain"/>
    <property type="match status" value="1"/>
</dbReference>
<evidence type="ECO:0000259" key="2">
    <source>
        <dbReference type="PROSITE" id="PS50206"/>
    </source>
</evidence>
<dbReference type="GO" id="GO:0016779">
    <property type="term" value="F:nucleotidyltransferase activity"/>
    <property type="evidence" value="ECO:0007669"/>
    <property type="project" value="TreeGrafter"/>
</dbReference>
<gene>
    <name evidence="3" type="primary">moeB</name>
    <name evidence="3" type="ORF">J0154_215</name>
</gene>
<dbReference type="CDD" id="cd00757">
    <property type="entry name" value="ThiF_MoeB_HesA_family"/>
    <property type="match status" value="1"/>
</dbReference>
<dbReference type="SUPFAM" id="SSF69572">
    <property type="entry name" value="Activating enzymes of the ubiquitin-like proteins"/>
    <property type="match status" value="1"/>
</dbReference>
<dbReference type="GO" id="GO:0004792">
    <property type="term" value="F:thiosulfate-cyanide sulfurtransferase activity"/>
    <property type="evidence" value="ECO:0007669"/>
    <property type="project" value="TreeGrafter"/>
</dbReference>
<dbReference type="Gene3D" id="3.40.50.720">
    <property type="entry name" value="NAD(P)-binding Rossmann-like Domain"/>
    <property type="match status" value="1"/>
</dbReference>
<dbReference type="Pfam" id="PF00581">
    <property type="entry name" value="Rhodanese"/>
    <property type="match status" value="1"/>
</dbReference>
<accession>A0A1G4NX78</accession>
<dbReference type="InterPro" id="IPR045886">
    <property type="entry name" value="ThiF/MoeB/HesA"/>
</dbReference>
<keyword evidence="3" id="KW-0934">Plastid</keyword>
<organism evidence="3">
    <name type="scientific">Neoizziella asiatica</name>
    <dbReference type="NCBI Taxonomy" id="1077397"/>
    <lineage>
        <taxon>Eukaryota</taxon>
        <taxon>Rhodophyta</taxon>
        <taxon>Florideophyceae</taxon>
        <taxon>Nemaliophycidae</taxon>
        <taxon>Nemaliales</taxon>
        <taxon>Liagoraceae</taxon>
        <taxon>Neoizziella</taxon>
    </lineage>
</organism>
<protein>
    <submittedName>
        <fullName evidence="3">Molybdopterin biosynthesis protein</fullName>
    </submittedName>
</protein>
<dbReference type="GO" id="GO:0008641">
    <property type="term" value="F:ubiquitin-like modifier activating enzyme activity"/>
    <property type="evidence" value="ECO:0007669"/>
    <property type="project" value="InterPro"/>
</dbReference>
<dbReference type="CDD" id="cd00158">
    <property type="entry name" value="RHOD"/>
    <property type="match status" value="1"/>
</dbReference>
<dbReference type="GO" id="GO:0005737">
    <property type="term" value="C:cytoplasm"/>
    <property type="evidence" value="ECO:0007669"/>
    <property type="project" value="TreeGrafter"/>
</dbReference>
<sequence>MSKYFSNIKSQPFNLSLEEHETYAKHIIIPEIQHQGQNRLKQSRILSIGAGALASSSLLYLASSGIGNLGIIDGDYVERSNLHRQLLYRRKDIGCSKSESAKKHLSHVNPFCNIKIFNFRFHPSNAHKIVQKYDIILDNTDNFETRLLISRICQELHKIHIYGAVSTFDGHISIFNYQGGPHYHNLNQLKQSGQDHICNDNGILGILPGIIGMLQATETIKVVLGLGTISSGQLITYNLLHNSFRKVSIRQQYQDITSKFKHTSEIQGITLSLHQLHQMLLNNKPIYLIDIRDQEEYETEHIIHAINIPLYKLKKYTNQQMLINQASQKIIVVYCNSITRSRLASILLFKQSIHHFTLRL</sequence>
<dbReference type="InterPro" id="IPR035985">
    <property type="entry name" value="Ubiquitin-activating_enz"/>
</dbReference>
<dbReference type="PANTHER" id="PTHR10953">
    <property type="entry name" value="UBIQUITIN-ACTIVATING ENZYME E1"/>
    <property type="match status" value="1"/>
</dbReference>
<dbReference type="EMBL" id="LT622872">
    <property type="protein sequence ID" value="SCW23268.1"/>
    <property type="molecule type" value="Genomic_DNA"/>
</dbReference>
<evidence type="ECO:0000256" key="1">
    <source>
        <dbReference type="ARBA" id="ARBA00009919"/>
    </source>
</evidence>
<dbReference type="InterPro" id="IPR001763">
    <property type="entry name" value="Rhodanese-like_dom"/>
</dbReference>
<reference evidence="3" key="1">
    <citation type="submission" date="2016-10" db="EMBL/GenBank/DDBJ databases">
        <title>Chloroplast genomes as a tool to resolve red algal phylogenies: a case study in the Nemaliales.</title>
        <authorList>
            <person name="Costa J.F."/>
            <person name="Lin S.M."/>
            <person name="Macaya E.C."/>
            <person name="Fernandez-Garcia C."/>
            <person name="Verbruggen H."/>
        </authorList>
    </citation>
    <scope>NUCLEOTIDE SEQUENCE</scope>
    <source>
        <strain evidence="3">J.0154</strain>
    </source>
</reference>
<dbReference type="PANTHER" id="PTHR10953:SF102">
    <property type="entry name" value="ADENYLYLTRANSFERASE AND SULFURTRANSFERASE MOCS3"/>
    <property type="match status" value="1"/>
</dbReference>
<proteinExistence type="inferred from homology"/>
<dbReference type="InterPro" id="IPR036873">
    <property type="entry name" value="Rhodanese-like_dom_sf"/>
</dbReference>
<dbReference type="GeneID" id="29999888"/>
<keyword evidence="3" id="KW-0150">Chloroplast</keyword>
<name>A0A1G4NX78_9FLOR</name>
<dbReference type="Pfam" id="PF00899">
    <property type="entry name" value="ThiF"/>
    <property type="match status" value="1"/>
</dbReference>
<dbReference type="AlphaFoldDB" id="A0A1G4NX78"/>
<dbReference type="PROSITE" id="PS50206">
    <property type="entry name" value="RHODANESE_3"/>
    <property type="match status" value="1"/>
</dbReference>
<dbReference type="FunFam" id="3.40.50.720:FF:000080">
    <property type="entry name" value="Thiazole biosynthesis adenylyltransferase ThiF"/>
    <property type="match status" value="1"/>
</dbReference>
<evidence type="ECO:0000313" key="3">
    <source>
        <dbReference type="EMBL" id="SCW23268.1"/>
    </source>
</evidence>
<reference evidence="3" key="2">
    <citation type="submission" date="2016-10" db="EMBL/GenBank/DDBJ databases">
        <authorList>
            <person name="de Groot N.N."/>
        </authorList>
    </citation>
    <scope>NUCLEOTIDE SEQUENCE</scope>
    <source>
        <strain evidence="3">J.0154</strain>
    </source>
</reference>
<comment type="similarity">
    <text evidence="1">Belongs to the HesA/MoeB/ThiF family.</text>
</comment>
<dbReference type="InterPro" id="IPR000594">
    <property type="entry name" value="ThiF_NAD_FAD-bd"/>
</dbReference>
<dbReference type="RefSeq" id="YP_009314813.1">
    <property type="nucleotide sequence ID" value="NC_031663.1"/>
</dbReference>
<geneLocation type="chloroplast" evidence="3"/>
<feature type="domain" description="Rhodanese" evidence="2">
    <location>
        <begin position="282"/>
        <end position="348"/>
    </location>
</feature>